<name>A0A1M7F457_9BACT</name>
<dbReference type="GO" id="GO:0006310">
    <property type="term" value="P:DNA recombination"/>
    <property type="evidence" value="ECO:0007669"/>
    <property type="project" value="UniProtKB-KW"/>
</dbReference>
<dbReference type="GO" id="GO:0015074">
    <property type="term" value="P:DNA integration"/>
    <property type="evidence" value="ECO:0007669"/>
    <property type="project" value="InterPro"/>
</dbReference>
<dbReference type="InterPro" id="IPR013762">
    <property type="entry name" value="Integrase-like_cat_sf"/>
</dbReference>
<dbReference type="SUPFAM" id="SSF56349">
    <property type="entry name" value="DNA breaking-rejoining enzymes"/>
    <property type="match status" value="1"/>
</dbReference>
<dbReference type="RefSeq" id="WP_073288374.1">
    <property type="nucleotide sequence ID" value="NZ_FRAS01000028.1"/>
</dbReference>
<evidence type="ECO:0000256" key="2">
    <source>
        <dbReference type="ARBA" id="ARBA00023172"/>
    </source>
</evidence>
<dbReference type="EMBL" id="FRAS01000028">
    <property type="protein sequence ID" value="SHL98852.1"/>
    <property type="molecule type" value="Genomic_DNA"/>
</dbReference>
<sequence length="452" mass="51617">MEVTRELRLERLSSKKGTAPIRLTFRWDNRRLRLNSGEVCRPADWSAKLGRVKDKPGTYADLINGTLECWTRAATEAHAAARRVGERWEEERMEAEIRVRYQRLQAEAHGTPAEQLPPLPAVATKPLTLLEQLDRWIEFQAGKVSLRNGKPLTKTYIGRLRNLRQVLATFAQQQHYPLRFDTINADFYAKFQHYQLTVLGNQVNTFGGYVKNLKNFLYWCEERELPVTSKFHHFETPEIYVGADFLTEAELRAWAGVDFTTPAARAYLAAHFTPDPAHPGRPGSGRPAVTLEQHAERIELARDKFLQCAYTALRISDADRMAPEHIQDDILRMDAGKTGIRCLIPFFDDEVFKPVALVRKYAPLGLATCLPKLHTLDDYLPHVQHLAGITRIQVTTRVGRKTFVTLKIFQGVPKAQVMLATGHQTEKSFNRYLGVDEQELLTIYRRTARLGS</sequence>
<gene>
    <name evidence="3" type="ORF">SAMN02746009_03759</name>
</gene>
<dbReference type="Proteomes" id="UP000183947">
    <property type="component" value="Unassembled WGS sequence"/>
</dbReference>
<dbReference type="OrthoDB" id="1493636at2"/>
<dbReference type="AlphaFoldDB" id="A0A1M7F457"/>
<keyword evidence="4" id="KW-1185">Reference proteome</keyword>
<dbReference type="Gene3D" id="1.10.443.10">
    <property type="entry name" value="Intergrase catalytic core"/>
    <property type="match status" value="1"/>
</dbReference>
<reference evidence="4" key="1">
    <citation type="submission" date="2016-11" db="EMBL/GenBank/DDBJ databases">
        <authorList>
            <person name="Varghese N."/>
            <person name="Submissions S."/>
        </authorList>
    </citation>
    <scope>NUCLEOTIDE SEQUENCE [LARGE SCALE GENOMIC DNA]</scope>
    <source>
        <strain evidence="4">DSM 18569</strain>
    </source>
</reference>
<keyword evidence="2" id="KW-0233">DNA recombination</keyword>
<dbReference type="STRING" id="1121959.SAMN02746009_03759"/>
<dbReference type="GO" id="GO:0003677">
    <property type="term" value="F:DNA binding"/>
    <property type="evidence" value="ECO:0007669"/>
    <property type="project" value="UniProtKB-KW"/>
</dbReference>
<accession>A0A1M7F457</accession>
<evidence type="ECO:0000313" key="3">
    <source>
        <dbReference type="EMBL" id="SHL98852.1"/>
    </source>
</evidence>
<evidence type="ECO:0000256" key="1">
    <source>
        <dbReference type="ARBA" id="ARBA00023125"/>
    </source>
</evidence>
<dbReference type="InterPro" id="IPR010998">
    <property type="entry name" value="Integrase_recombinase_N"/>
</dbReference>
<organism evidence="3 4">
    <name type="scientific">Hymenobacter psychrotolerans DSM 18569</name>
    <dbReference type="NCBI Taxonomy" id="1121959"/>
    <lineage>
        <taxon>Bacteria</taxon>
        <taxon>Pseudomonadati</taxon>
        <taxon>Bacteroidota</taxon>
        <taxon>Cytophagia</taxon>
        <taxon>Cytophagales</taxon>
        <taxon>Hymenobacteraceae</taxon>
        <taxon>Hymenobacter</taxon>
    </lineage>
</organism>
<protein>
    <submittedName>
        <fullName evidence="3">Uncharacterized protein</fullName>
    </submittedName>
</protein>
<dbReference type="InterPro" id="IPR011010">
    <property type="entry name" value="DNA_brk_join_enz"/>
</dbReference>
<evidence type="ECO:0000313" key="4">
    <source>
        <dbReference type="Proteomes" id="UP000183947"/>
    </source>
</evidence>
<keyword evidence="1" id="KW-0238">DNA-binding</keyword>
<dbReference type="Gene3D" id="1.10.150.130">
    <property type="match status" value="1"/>
</dbReference>
<proteinExistence type="predicted"/>